<feature type="non-terminal residue" evidence="3">
    <location>
        <position position="206"/>
    </location>
</feature>
<organism evidence="3">
    <name type="scientific">Clastoptera arizonana</name>
    <name type="common">Arizona spittle bug</name>
    <dbReference type="NCBI Taxonomy" id="38151"/>
    <lineage>
        <taxon>Eukaryota</taxon>
        <taxon>Metazoa</taxon>
        <taxon>Ecdysozoa</taxon>
        <taxon>Arthropoda</taxon>
        <taxon>Hexapoda</taxon>
        <taxon>Insecta</taxon>
        <taxon>Pterygota</taxon>
        <taxon>Neoptera</taxon>
        <taxon>Paraneoptera</taxon>
        <taxon>Hemiptera</taxon>
        <taxon>Auchenorrhyncha</taxon>
        <taxon>Cercopoidea</taxon>
        <taxon>Clastopteridae</taxon>
        <taxon>Clastoptera</taxon>
    </lineage>
</organism>
<evidence type="ECO:0000256" key="2">
    <source>
        <dbReference type="SAM" id="SignalP"/>
    </source>
</evidence>
<feature type="compositionally biased region" description="Basic and acidic residues" evidence="1">
    <location>
        <begin position="192"/>
        <end position="206"/>
    </location>
</feature>
<evidence type="ECO:0000256" key="1">
    <source>
        <dbReference type="SAM" id="MobiDB-lite"/>
    </source>
</evidence>
<feature type="compositionally biased region" description="Basic residues" evidence="1">
    <location>
        <begin position="177"/>
        <end position="191"/>
    </location>
</feature>
<accession>A0A1B6CCR1</accession>
<proteinExistence type="predicted"/>
<feature type="region of interest" description="Disordered" evidence="1">
    <location>
        <begin position="161"/>
        <end position="206"/>
    </location>
</feature>
<name>A0A1B6CCR1_9HEMI</name>
<keyword evidence="2" id="KW-0732">Signal</keyword>
<protein>
    <submittedName>
        <fullName evidence="3">Uncharacterized protein</fullName>
    </submittedName>
</protein>
<feature type="compositionally biased region" description="Basic and acidic residues" evidence="1">
    <location>
        <begin position="163"/>
        <end position="176"/>
    </location>
</feature>
<feature type="signal peptide" evidence="2">
    <location>
        <begin position="1"/>
        <end position="24"/>
    </location>
</feature>
<dbReference type="EMBL" id="GEDC01026076">
    <property type="protein sequence ID" value="JAS11222.1"/>
    <property type="molecule type" value="Transcribed_RNA"/>
</dbReference>
<feature type="chain" id="PRO_5008580307" evidence="2">
    <location>
        <begin position="25"/>
        <end position="206"/>
    </location>
</feature>
<dbReference type="AlphaFoldDB" id="A0A1B6CCR1"/>
<gene>
    <name evidence="3" type="ORF">g.5816</name>
</gene>
<evidence type="ECO:0000313" key="3">
    <source>
        <dbReference type="EMBL" id="JAS11222.1"/>
    </source>
</evidence>
<sequence length="206" mass="24738">MQNLKRNMLKSVTILLIWTVIVLAEEEGLITDMKTEIHYLSWRAAQTIKESWKMIQKQPLTPENKYKEYKRILDAEERLLYSVKRLKFTLGFEDWKALTKYRKTLEAINKLKRFKAAPVDVKIQKTREVMTLVDSVMNDLREEGLLYHNSYINCTKYKRRYKKKDDKKIKKKDEKKKDKKKSKKKDNKKSKKGDDKKSKKKDDKKS</sequence>
<reference evidence="3" key="1">
    <citation type="submission" date="2015-12" db="EMBL/GenBank/DDBJ databases">
        <title>De novo transcriptome assembly of four potential Pierce s Disease insect vectors from Arizona vineyards.</title>
        <authorList>
            <person name="Tassone E.E."/>
        </authorList>
    </citation>
    <scope>NUCLEOTIDE SEQUENCE</scope>
</reference>